<protein>
    <submittedName>
        <fullName evidence="1">Vesicle-associated membrane protein 724</fullName>
    </submittedName>
</protein>
<comment type="caution">
    <text evidence="1">The sequence shown here is derived from an EMBL/GenBank/DDBJ whole genome shotgun (WGS) entry which is preliminary data.</text>
</comment>
<organism evidence="1 2">
    <name type="scientific">Camellia lanceoleosa</name>
    <dbReference type="NCBI Taxonomy" id="1840588"/>
    <lineage>
        <taxon>Eukaryota</taxon>
        <taxon>Viridiplantae</taxon>
        <taxon>Streptophyta</taxon>
        <taxon>Embryophyta</taxon>
        <taxon>Tracheophyta</taxon>
        <taxon>Spermatophyta</taxon>
        <taxon>Magnoliopsida</taxon>
        <taxon>eudicotyledons</taxon>
        <taxon>Gunneridae</taxon>
        <taxon>Pentapetalae</taxon>
        <taxon>asterids</taxon>
        <taxon>Ericales</taxon>
        <taxon>Theaceae</taxon>
        <taxon>Camellia</taxon>
    </lineage>
</organism>
<keyword evidence="2" id="KW-1185">Reference proteome</keyword>
<gene>
    <name evidence="1" type="ORF">LOK49_LG06G03232</name>
</gene>
<proteinExistence type="predicted"/>
<name>A0ACC0HFU8_9ERIC</name>
<evidence type="ECO:0000313" key="2">
    <source>
        <dbReference type="Proteomes" id="UP001060215"/>
    </source>
</evidence>
<dbReference type="EMBL" id="CM045762">
    <property type="protein sequence ID" value="KAI8011533.1"/>
    <property type="molecule type" value="Genomic_DNA"/>
</dbReference>
<evidence type="ECO:0000313" key="1">
    <source>
        <dbReference type="EMBL" id="KAI8011533.1"/>
    </source>
</evidence>
<sequence length="256" mass="29450">MLMSRPTHEYLSLFDRCCFSFLSLKLGTRTRGELQKMGQVSFVYSFVARGTVVLAEYTELIGNFPAIATRCLDRLPASNKKFTYNYERHNFDFLAEDGYAYCIVAKESVGNQISVAFLERLKADFKKRYGGGKADTADAKSLNKEFGPVMKEHMQYIIDHAEEINRQFKVQDQVSQLKNIMQENITKVIERGENLNDLSDKAHDLRDSAEGFKKVSDQIKRKMWYQNMKTKLIVVVILLVLALIIWLSICHGFKCT</sequence>
<dbReference type="Proteomes" id="UP001060215">
    <property type="component" value="Chromosome 5"/>
</dbReference>
<reference evidence="1 2" key="1">
    <citation type="journal article" date="2022" name="Plant J.">
        <title>Chromosome-level genome of Camellia lanceoleosa provides a valuable resource for understanding genome evolution and self-incompatibility.</title>
        <authorList>
            <person name="Gong W."/>
            <person name="Xiao S."/>
            <person name="Wang L."/>
            <person name="Liao Z."/>
            <person name="Chang Y."/>
            <person name="Mo W."/>
            <person name="Hu G."/>
            <person name="Li W."/>
            <person name="Zhao G."/>
            <person name="Zhu H."/>
            <person name="Hu X."/>
            <person name="Ji K."/>
            <person name="Xiang X."/>
            <person name="Song Q."/>
            <person name="Yuan D."/>
            <person name="Jin S."/>
            <person name="Zhang L."/>
        </authorList>
    </citation>
    <scope>NUCLEOTIDE SEQUENCE [LARGE SCALE GENOMIC DNA]</scope>
    <source>
        <strain evidence="1">SQ_2022a</strain>
    </source>
</reference>
<accession>A0ACC0HFU8</accession>